<dbReference type="PANTHER" id="PTHR43425">
    <property type="entry name" value="OXYGEN-INSENSITIVE NADPH NITROREDUCTASE"/>
    <property type="match status" value="1"/>
</dbReference>
<dbReference type="RefSeq" id="WP_225970225.1">
    <property type="nucleotide sequence ID" value="NZ_CP012600.1"/>
</dbReference>
<reference evidence="7 8" key="2">
    <citation type="journal article" date="2016" name="Int. J. Syst. Evol. Microbiol.">
        <title>Bacillus gobiensis sp. nov., isolated from a soil sample.</title>
        <authorList>
            <person name="Liu B."/>
            <person name="Liu G.H."/>
            <person name="Cetin S."/>
            <person name="Schumann P."/>
            <person name="Pan Z.Z."/>
            <person name="Chen Q.Q."/>
        </authorList>
    </citation>
    <scope>NUCLEOTIDE SEQUENCE [LARGE SCALE GENOMIC DNA]</scope>
    <source>
        <strain evidence="7 8">FJAT-4402</strain>
    </source>
</reference>
<dbReference type="PIRSF" id="PIRSF005426">
    <property type="entry name" value="Frp"/>
    <property type="match status" value="1"/>
</dbReference>
<keyword evidence="2 5" id="KW-0285">Flavoprotein</keyword>
<keyword evidence="4 5" id="KW-0560">Oxidoreductase</keyword>
<name>A0A0M4FVT6_9BACI</name>
<gene>
    <name evidence="7" type="ORF">AM592_12800</name>
</gene>
<evidence type="ECO:0000256" key="3">
    <source>
        <dbReference type="ARBA" id="ARBA00022643"/>
    </source>
</evidence>
<evidence type="ECO:0000313" key="8">
    <source>
        <dbReference type="Proteomes" id="UP000067625"/>
    </source>
</evidence>
<evidence type="ECO:0000259" key="6">
    <source>
        <dbReference type="Pfam" id="PF00881"/>
    </source>
</evidence>
<dbReference type="Gene3D" id="3.40.109.10">
    <property type="entry name" value="NADH Oxidase"/>
    <property type="match status" value="1"/>
</dbReference>
<accession>A0A0M4FVT6</accession>
<dbReference type="InterPro" id="IPR000415">
    <property type="entry name" value="Nitroreductase-like"/>
</dbReference>
<dbReference type="AlphaFoldDB" id="A0A0M4FVT6"/>
<dbReference type="PANTHER" id="PTHR43425:SF3">
    <property type="entry name" value="NADPH-DEPENDENT OXIDOREDUCTASE"/>
    <property type="match status" value="1"/>
</dbReference>
<evidence type="ECO:0000313" key="7">
    <source>
        <dbReference type="EMBL" id="ALC84234.1"/>
    </source>
</evidence>
<proteinExistence type="inferred from homology"/>
<keyword evidence="8" id="KW-1185">Reference proteome</keyword>
<comment type="similarity">
    <text evidence="1 5">Belongs to the flavin oxidoreductase frp family.</text>
</comment>
<dbReference type="Proteomes" id="UP000067625">
    <property type="component" value="Chromosome"/>
</dbReference>
<keyword evidence="3 5" id="KW-0288">FMN</keyword>
<dbReference type="InterPro" id="IPR029479">
    <property type="entry name" value="Nitroreductase"/>
</dbReference>
<organism evidence="7 8">
    <name type="scientific">Bacillus gobiensis</name>
    <dbReference type="NCBI Taxonomy" id="1441095"/>
    <lineage>
        <taxon>Bacteria</taxon>
        <taxon>Bacillati</taxon>
        <taxon>Bacillota</taxon>
        <taxon>Bacilli</taxon>
        <taxon>Bacillales</taxon>
        <taxon>Bacillaceae</taxon>
        <taxon>Bacillus</taxon>
    </lineage>
</organism>
<feature type="domain" description="Nitroreductase" evidence="6">
    <location>
        <begin position="9"/>
        <end position="164"/>
    </location>
</feature>
<reference evidence="8" key="1">
    <citation type="submission" date="2015-08" db="EMBL/GenBank/DDBJ databases">
        <title>Genome sequencing project for genomic taxonomy and phylogenomics of Bacillus-like bacteria.</title>
        <authorList>
            <person name="Liu B."/>
            <person name="Wang J."/>
            <person name="Zhu Y."/>
            <person name="Liu G."/>
            <person name="Chen Q."/>
            <person name="Chen Z."/>
            <person name="Lan J."/>
            <person name="Che J."/>
            <person name="Ge C."/>
            <person name="Shi H."/>
            <person name="Pan Z."/>
            <person name="Liu X."/>
        </authorList>
    </citation>
    <scope>NUCLEOTIDE SEQUENCE [LARGE SCALE GENOMIC DNA]</scope>
    <source>
        <strain evidence="8">FJAT-4402</strain>
    </source>
</reference>
<dbReference type="Pfam" id="PF00881">
    <property type="entry name" value="Nitroreductase"/>
    <property type="match status" value="1"/>
</dbReference>
<evidence type="ECO:0000256" key="5">
    <source>
        <dbReference type="PIRNR" id="PIRNR005426"/>
    </source>
</evidence>
<dbReference type="STRING" id="1441095.AM592_12800"/>
<dbReference type="GO" id="GO:0016491">
    <property type="term" value="F:oxidoreductase activity"/>
    <property type="evidence" value="ECO:0007669"/>
    <property type="project" value="UniProtKB-UniRule"/>
</dbReference>
<dbReference type="InterPro" id="IPR016446">
    <property type="entry name" value="Flavin_OxRdtase_Frp"/>
</dbReference>
<sequence>MNPVIKKMMEHRSIRKFKEDEVTKQQIETIIQAAQMAPSSSFMQSYSIIGITDPAIKKELGKITESEYVEKNGHFFIFCADLYRLTVLASAEDKKEMEEMLESTLFYQISVQDTSLAAQNALLAAESMGLGGVIIGGIVKELPKLDKILQLPPYVIPLFGLAIGVPDQQPEIKPRLPMTSVYFENAYKTDSLHQLIEEYDQRMNEYYQTRTENNRIGTWSSKNIEMFKMKTPVEFFSQYVKEKNMNKN</sequence>
<dbReference type="NCBIfam" id="NF008033">
    <property type="entry name" value="PRK10765.1"/>
    <property type="match status" value="1"/>
</dbReference>
<dbReference type="EMBL" id="CP012600">
    <property type="protein sequence ID" value="ALC84234.1"/>
    <property type="molecule type" value="Genomic_DNA"/>
</dbReference>
<evidence type="ECO:0000256" key="1">
    <source>
        <dbReference type="ARBA" id="ARBA00008366"/>
    </source>
</evidence>
<evidence type="ECO:0000256" key="2">
    <source>
        <dbReference type="ARBA" id="ARBA00022630"/>
    </source>
</evidence>
<dbReference type="PATRIC" id="fig|1441095.3.peg.2808"/>
<dbReference type="SUPFAM" id="SSF55469">
    <property type="entry name" value="FMN-dependent nitroreductase-like"/>
    <property type="match status" value="1"/>
</dbReference>
<keyword evidence="5" id="KW-0521">NADP</keyword>
<protein>
    <submittedName>
        <fullName evidence="7">NADPH-dependent oxidoreductase</fullName>
    </submittedName>
</protein>
<evidence type="ECO:0000256" key="4">
    <source>
        <dbReference type="ARBA" id="ARBA00023002"/>
    </source>
</evidence>